<proteinExistence type="predicted"/>
<protein>
    <submittedName>
        <fullName evidence="2">SEC10/PgrA surface exclusion domain-containing protein</fullName>
    </submittedName>
</protein>
<evidence type="ECO:0000313" key="2">
    <source>
        <dbReference type="EMBL" id="MCK8624795.1"/>
    </source>
</evidence>
<keyword evidence="1" id="KW-0732">Signal</keyword>
<name>A0ABT0I247_9LACO</name>
<dbReference type="InterPro" id="IPR027607">
    <property type="entry name" value="Surf_Exclu_SEC10/PgrA"/>
</dbReference>
<dbReference type="RefSeq" id="WP_220728516.1">
    <property type="nucleotide sequence ID" value="NZ_BPLL01000007.1"/>
</dbReference>
<dbReference type="EMBL" id="JAJIAO010000004">
    <property type="protein sequence ID" value="MCK8624795.1"/>
    <property type="molecule type" value="Genomic_DNA"/>
</dbReference>
<accession>A0ABT0I247</accession>
<evidence type="ECO:0000313" key="3">
    <source>
        <dbReference type="Proteomes" id="UP001522905"/>
    </source>
</evidence>
<feature type="chain" id="PRO_5046860395" evidence="1">
    <location>
        <begin position="27"/>
        <end position="321"/>
    </location>
</feature>
<comment type="caution">
    <text evidence="2">The sequence shown here is derived from an EMBL/GenBank/DDBJ whole genome shotgun (WGS) entry which is preliminary data.</text>
</comment>
<sequence length="321" mass="36587">MKKHIIYGALISSLFSVSLLPLNAQAHTHKHLTKHVTITKRHHAKHKKQHVVIHTKNQHNSLPAGSMRYNDNSSFGYGSKPIATENASDTINIPTGFPFYFQDGKIVMQNNFNNAFTQMSYKINKFSPNTNDLKEKVNLNNVTKAQQYEMSKYAADLINSVRHKLSNNVSYTADLSVDDQAMNMANDIIQKYNADKWSIMSKNGHDVKAINEVAKNYGLLYSDNYSTVDDQQYYEDAATSELTTNTTMANIKQNIYEAICAMLFDDADSNWGHAENLLSSDELNEQFEHFSVAIDDLKQIHFETIPYSYTQGYQNSYDDYD</sequence>
<organism evidence="2 3">
    <name type="scientific">Apilactobacillus xinyiensis</name>
    <dbReference type="NCBI Taxonomy" id="2841032"/>
    <lineage>
        <taxon>Bacteria</taxon>
        <taxon>Bacillati</taxon>
        <taxon>Bacillota</taxon>
        <taxon>Bacilli</taxon>
        <taxon>Lactobacillales</taxon>
        <taxon>Lactobacillaceae</taxon>
        <taxon>Apilactobacillus</taxon>
    </lineage>
</organism>
<reference evidence="2 3" key="1">
    <citation type="submission" date="2021-11" db="EMBL/GenBank/DDBJ databases">
        <title>Comparative genomics of bee honey and flower isolates.</title>
        <authorList>
            <person name="Bechtner J.D."/>
            <person name="Gallus M.K."/>
            <person name="Ehrmann M."/>
        </authorList>
    </citation>
    <scope>NUCLEOTIDE SEQUENCE [LARGE SCALE GENOMIC DNA]</scope>
    <source>
        <strain evidence="2 3">M161</strain>
    </source>
</reference>
<gene>
    <name evidence="2" type="ORF">LNP07_04620</name>
</gene>
<dbReference type="NCBIfam" id="TIGR04320">
    <property type="entry name" value="Surf_Exclu_PgrA"/>
    <property type="match status" value="1"/>
</dbReference>
<keyword evidence="3" id="KW-1185">Reference proteome</keyword>
<feature type="signal peptide" evidence="1">
    <location>
        <begin position="1"/>
        <end position="26"/>
    </location>
</feature>
<dbReference type="Proteomes" id="UP001522905">
    <property type="component" value="Unassembled WGS sequence"/>
</dbReference>
<evidence type="ECO:0000256" key="1">
    <source>
        <dbReference type="SAM" id="SignalP"/>
    </source>
</evidence>